<organism evidence="2 3">
    <name type="scientific">Perilla frutescens var. hirtella</name>
    <name type="common">Perilla citriodora</name>
    <name type="synonym">Perilla setoyensis</name>
    <dbReference type="NCBI Taxonomy" id="608512"/>
    <lineage>
        <taxon>Eukaryota</taxon>
        <taxon>Viridiplantae</taxon>
        <taxon>Streptophyta</taxon>
        <taxon>Embryophyta</taxon>
        <taxon>Tracheophyta</taxon>
        <taxon>Spermatophyta</taxon>
        <taxon>Magnoliopsida</taxon>
        <taxon>eudicotyledons</taxon>
        <taxon>Gunneridae</taxon>
        <taxon>Pentapetalae</taxon>
        <taxon>asterids</taxon>
        <taxon>lamiids</taxon>
        <taxon>Lamiales</taxon>
        <taxon>Lamiaceae</taxon>
        <taxon>Nepetoideae</taxon>
        <taxon>Elsholtzieae</taxon>
        <taxon>Perilla</taxon>
    </lineage>
</organism>
<proteinExistence type="predicted"/>
<sequence length="278" mass="30951">MVPTKAIHPEKQRRGGGALKEGGRILATTFLSLLMPLSFLLLARLSAARYFLSAINDHETSFFMSVFLHWKATLILSLLVSAVAIEALVQGLNGNKPAFVVCERRRLCVAWVLIFLVQVCLSLGIHSTVDAEIGSFTVGNLVSPRRVAFLLGLHEIMLFWRRSVVAPVVDETMFGFSSKDFSWVEEVVLAAAFGNLWWTRLRDEAEALVALPWVRAELKMGVEAEDAVGWLLYYLTAVIGGVRVIKGFLWVAMRIFEQRHWPKKKGVVDGDAAVNNPV</sequence>
<evidence type="ECO:0000256" key="1">
    <source>
        <dbReference type="SAM" id="Phobius"/>
    </source>
</evidence>
<evidence type="ECO:0000313" key="2">
    <source>
        <dbReference type="EMBL" id="KAH6823893.1"/>
    </source>
</evidence>
<feature type="transmembrane region" description="Helical" evidence="1">
    <location>
        <begin position="109"/>
        <end position="127"/>
    </location>
</feature>
<reference evidence="2 3" key="1">
    <citation type="journal article" date="2021" name="Nat. Commun.">
        <title>Incipient diploidization of the medicinal plant Perilla within 10,000 years.</title>
        <authorList>
            <person name="Zhang Y."/>
            <person name="Shen Q."/>
            <person name="Leng L."/>
            <person name="Zhang D."/>
            <person name="Chen S."/>
            <person name="Shi Y."/>
            <person name="Ning Z."/>
            <person name="Chen S."/>
        </authorList>
    </citation>
    <scope>NUCLEOTIDE SEQUENCE [LARGE SCALE GENOMIC DNA]</scope>
    <source>
        <strain evidence="3">cv. PC099</strain>
    </source>
</reference>
<feature type="transmembrane region" description="Helical" evidence="1">
    <location>
        <begin position="231"/>
        <end position="256"/>
    </location>
</feature>
<dbReference type="Proteomes" id="UP001190926">
    <property type="component" value="Unassembled WGS sequence"/>
</dbReference>
<keyword evidence="1" id="KW-0812">Transmembrane</keyword>
<keyword evidence="1" id="KW-0472">Membrane</keyword>
<protein>
    <submittedName>
        <fullName evidence="2">Uncharacterized protein</fullName>
    </submittedName>
</protein>
<dbReference type="PANTHER" id="PTHR37172:SF3">
    <property type="entry name" value="TRANSMEMBRANE PROTEIN"/>
    <property type="match status" value="1"/>
</dbReference>
<evidence type="ECO:0000313" key="3">
    <source>
        <dbReference type="Proteomes" id="UP001190926"/>
    </source>
</evidence>
<dbReference type="PANTHER" id="PTHR37172">
    <property type="entry name" value="TRANSMEMBRANE PROTEIN"/>
    <property type="match status" value="1"/>
</dbReference>
<gene>
    <name evidence="2" type="ORF">C2S53_013589</name>
</gene>
<feature type="transmembrane region" description="Helical" evidence="1">
    <location>
        <begin position="67"/>
        <end position="89"/>
    </location>
</feature>
<feature type="transmembrane region" description="Helical" evidence="1">
    <location>
        <begin position="25"/>
        <end position="47"/>
    </location>
</feature>
<keyword evidence="1" id="KW-1133">Transmembrane helix</keyword>
<dbReference type="EMBL" id="SDAM02000556">
    <property type="protein sequence ID" value="KAH6823893.1"/>
    <property type="molecule type" value="Genomic_DNA"/>
</dbReference>
<comment type="caution">
    <text evidence="2">The sequence shown here is derived from an EMBL/GenBank/DDBJ whole genome shotgun (WGS) entry which is preliminary data.</text>
</comment>
<keyword evidence="3" id="KW-1185">Reference proteome</keyword>
<name>A0AAD4IZJ3_PERFH</name>
<accession>A0AAD4IZJ3</accession>
<dbReference type="AlphaFoldDB" id="A0AAD4IZJ3"/>